<keyword evidence="4" id="KW-1185">Reference proteome</keyword>
<dbReference type="Gene3D" id="3.30.1870.10">
    <property type="entry name" value="EreA-like, domain 2"/>
    <property type="match status" value="1"/>
</dbReference>
<dbReference type="RefSeq" id="WP_270124443.1">
    <property type="nucleotide sequence ID" value="NZ_BAAAOM010000004.1"/>
</dbReference>
<comment type="caution">
    <text evidence="1">The sequence shown here is derived from an EMBL/GenBank/DDBJ whole genome shotgun (WGS) entry which is preliminary data.</text>
</comment>
<dbReference type="AlphaFoldDB" id="A0A9X3SX32"/>
<gene>
    <name evidence="2" type="ORF">J2S69_002862</name>
    <name evidence="1" type="ORF">O2L01_23320</name>
</gene>
<dbReference type="Gene3D" id="1.20.1440.30">
    <property type="entry name" value="Biosynthetic Protein domain"/>
    <property type="match status" value="1"/>
</dbReference>
<organism evidence="1 3">
    <name type="scientific">Glycomyces lechevalierae</name>
    <dbReference type="NCBI Taxonomy" id="256034"/>
    <lineage>
        <taxon>Bacteria</taxon>
        <taxon>Bacillati</taxon>
        <taxon>Actinomycetota</taxon>
        <taxon>Actinomycetes</taxon>
        <taxon>Glycomycetales</taxon>
        <taxon>Glycomycetaceae</taxon>
        <taxon>Glycomyces</taxon>
    </lineage>
</organism>
<name>A0A9X3SX32_9ACTN</name>
<evidence type="ECO:0000313" key="4">
    <source>
        <dbReference type="Proteomes" id="UP001183604"/>
    </source>
</evidence>
<dbReference type="InterPro" id="IPR007815">
    <property type="entry name" value="Emycin_Estase"/>
</dbReference>
<dbReference type="Gene3D" id="3.40.1660.10">
    <property type="entry name" value="EreA-like (biosynthetic domain)"/>
    <property type="match status" value="1"/>
</dbReference>
<dbReference type="Proteomes" id="UP001145799">
    <property type="component" value="Unassembled WGS sequence"/>
</dbReference>
<keyword evidence="2" id="KW-0378">Hydrolase</keyword>
<dbReference type="Pfam" id="PF05139">
    <property type="entry name" value="Erythro_esteras"/>
    <property type="match status" value="1"/>
</dbReference>
<dbReference type="PANTHER" id="PTHR31299:SF0">
    <property type="entry name" value="ESTERASE, PUTATIVE (AFU_ORTHOLOGUE AFUA_1G05850)-RELATED"/>
    <property type="match status" value="1"/>
</dbReference>
<dbReference type="EMBL" id="JAVDYD010000001">
    <property type="protein sequence ID" value="MDR7339143.1"/>
    <property type="molecule type" value="Genomic_DNA"/>
</dbReference>
<evidence type="ECO:0000313" key="2">
    <source>
        <dbReference type="EMBL" id="MDR7339143.1"/>
    </source>
</evidence>
<protein>
    <submittedName>
        <fullName evidence="1 2">Erythromycin esterase</fullName>
        <ecNumber evidence="2">3.1.1.-</ecNumber>
    </submittedName>
</protein>
<dbReference type="EMBL" id="JAPZVQ010000021">
    <property type="protein sequence ID" value="MDA1387944.1"/>
    <property type="molecule type" value="Genomic_DNA"/>
</dbReference>
<evidence type="ECO:0000313" key="1">
    <source>
        <dbReference type="EMBL" id="MDA1387944.1"/>
    </source>
</evidence>
<dbReference type="GO" id="GO:0046677">
    <property type="term" value="P:response to antibiotic"/>
    <property type="evidence" value="ECO:0007669"/>
    <property type="project" value="InterPro"/>
</dbReference>
<dbReference type="PANTHER" id="PTHR31299">
    <property type="entry name" value="ESTERASE, PUTATIVE (AFU_ORTHOLOGUE AFUA_1G05850)-RELATED"/>
    <property type="match status" value="1"/>
</dbReference>
<dbReference type="SUPFAM" id="SSF159501">
    <property type="entry name" value="EreA/ChaN-like"/>
    <property type="match status" value="1"/>
</dbReference>
<dbReference type="GO" id="GO:0016787">
    <property type="term" value="F:hydrolase activity"/>
    <property type="evidence" value="ECO:0007669"/>
    <property type="project" value="UniProtKB-KW"/>
</dbReference>
<reference evidence="1" key="1">
    <citation type="submission" date="2022-12" db="EMBL/GenBank/DDBJ databases">
        <title>Gycomyces niveus sp.nov., a novel actinomycete isolated from soil in Shouguang.</title>
        <authorList>
            <person name="Yang X."/>
        </authorList>
    </citation>
    <scope>NUCLEOTIDE SEQUENCE</scope>
    <source>
        <strain evidence="1">DSM 44724</strain>
    </source>
</reference>
<dbReference type="Proteomes" id="UP001183604">
    <property type="component" value="Unassembled WGS sequence"/>
</dbReference>
<accession>A0A9X3SX32</accession>
<dbReference type="EC" id="3.1.1.-" evidence="2"/>
<sequence length="391" mass="43222">MGEQVRQWIKANARPVDDLEALRGVVGDAEVVAFGETTRAATEIDRYRLRALQFLVEELGFRALAINDDAIVAERLDDFVRGADDDPVVALGAAWPPWRTEETIAGLQWMRAYNREHPADPVRLFGTNPAGAQAYHYDAVTDYVRRTAPGRLDELKAHLAPPRSAHKIDEHVQRFRGVHPGRPFAASARDAYALVASLPEDPERDHVLRYARIIVDHHSHTVAAGIDFGAAMATSAAEILRDYERTGAKTVFWDGIAITANADAMSVKIGGGQSFRSVGGHLRGHFGDKYRSVMIGFGEGEIHAGVRVPAPPADYVEADLPDGEPFLLDLRAEAPDEVAEWLRDSRKVRVIPGVYDPAEDEQHHVVSPSFSAWFDAVAYFPRITPTTLLRR</sequence>
<evidence type="ECO:0000313" key="3">
    <source>
        <dbReference type="Proteomes" id="UP001145799"/>
    </source>
</evidence>
<proteinExistence type="predicted"/>
<dbReference type="InterPro" id="IPR052036">
    <property type="entry name" value="Hydrolase/PRTase-associated"/>
</dbReference>
<dbReference type="CDD" id="cd14728">
    <property type="entry name" value="Ere-like"/>
    <property type="match status" value="1"/>
</dbReference>
<reference evidence="2 4" key="2">
    <citation type="submission" date="2023-07" db="EMBL/GenBank/DDBJ databases">
        <title>Sequencing the genomes of 1000 actinobacteria strains.</title>
        <authorList>
            <person name="Klenk H.-P."/>
        </authorList>
    </citation>
    <scope>NUCLEOTIDE SEQUENCE [LARGE SCALE GENOMIC DNA]</scope>
    <source>
        <strain evidence="2 4">DSM 44724</strain>
    </source>
</reference>